<comment type="subunit">
    <text evidence="6">Homodimer.</text>
</comment>
<feature type="binding site" evidence="6">
    <location>
        <begin position="32"/>
        <end position="39"/>
    </location>
    <ligand>
        <name>ATP</name>
        <dbReference type="ChEBI" id="CHEBI:30616"/>
    </ligand>
</feature>
<dbReference type="InterPro" id="IPR003395">
    <property type="entry name" value="RecF/RecN/SMC_N"/>
</dbReference>
<evidence type="ECO:0000256" key="3">
    <source>
        <dbReference type="ARBA" id="ARBA00022840"/>
    </source>
</evidence>
<keyword evidence="4 6" id="KW-0175">Coiled coil</keyword>
<feature type="coiled-coil region" evidence="6">
    <location>
        <begin position="635"/>
        <end position="662"/>
    </location>
</feature>
<dbReference type="EMBL" id="JBHRSD010000001">
    <property type="protein sequence ID" value="MFC3030918.1"/>
    <property type="molecule type" value="Genomic_DNA"/>
</dbReference>
<comment type="function">
    <text evidence="6">Required for chromosome condensation and partitioning.</text>
</comment>
<dbReference type="InterPro" id="IPR027417">
    <property type="entry name" value="P-loop_NTPase"/>
</dbReference>
<evidence type="ECO:0000256" key="2">
    <source>
        <dbReference type="ARBA" id="ARBA00022741"/>
    </source>
</evidence>
<gene>
    <name evidence="6" type="primary">smc</name>
    <name evidence="8" type="ORF">ACFOEE_00030</name>
</gene>
<protein>
    <recommendedName>
        <fullName evidence="6">Chromosome partition protein Smc</fullName>
    </recommendedName>
</protein>
<evidence type="ECO:0000313" key="9">
    <source>
        <dbReference type="Proteomes" id="UP001595453"/>
    </source>
</evidence>
<dbReference type="PANTHER" id="PTHR43977">
    <property type="entry name" value="STRUCTURAL MAINTENANCE OF CHROMOSOMES PROTEIN 3"/>
    <property type="match status" value="1"/>
</dbReference>
<dbReference type="SUPFAM" id="SSF52540">
    <property type="entry name" value="P-loop containing nucleoside triphosphate hydrolases"/>
    <property type="match status" value="1"/>
</dbReference>
<proteinExistence type="inferred from homology"/>
<evidence type="ECO:0000259" key="7">
    <source>
        <dbReference type="Pfam" id="PF02463"/>
    </source>
</evidence>
<evidence type="ECO:0000256" key="6">
    <source>
        <dbReference type="HAMAP-Rule" id="MF_01894"/>
    </source>
</evidence>
<accession>A0ABV7CEH1</accession>
<feature type="domain" description="RecF/RecN/SMC N-terminal" evidence="7">
    <location>
        <begin position="3"/>
        <end position="1114"/>
    </location>
</feature>
<keyword evidence="3 6" id="KW-0067">ATP-binding</keyword>
<keyword evidence="5 6" id="KW-0238">DNA-binding</keyword>
<feature type="coiled-coil region" evidence="6">
    <location>
        <begin position="170"/>
        <end position="238"/>
    </location>
</feature>
<evidence type="ECO:0000256" key="1">
    <source>
        <dbReference type="ARBA" id="ARBA00022490"/>
    </source>
</evidence>
<keyword evidence="2 6" id="KW-0547">Nucleotide-binding</keyword>
<sequence>MRLSSIKLAGFKSFVEPTKIPFPDQMTCVVGPNGCGKSNVIDAVRWVLGESSAKNLRGDAMTDVIFNGSTHRKPVSQASVELHFDNTSGQLPGTFAERNHIAIKRVVTRDGQSLYYLNGSKCRRRDITDIFLGTGLGPRSYAIIEQGMISRLIESKPQELRVFLEEAAGVSKYKERRKETQTRIKSTRDNLERLLDVRQELQNQLSRLSVQAKDAATYRELKAEERTLKAQLAVLKWQSLHQQQLIKSEQINALQGELDFLKTAHGGHEDVLGALETEVRHFADALTVMQQAQHRTHMELAKAEQQKLHLNDKLRSLQINIDSQVRELAQAQELVAVQTEHVDDIAMQVELVLEDVAIAQAERDDLMQHQATQQESLRAVQQQAKLAAQALLQSREAVQQGQASKQHLTLTMQHLTQQREQLVLQQQQMAADDPSEMLAAAQQQQRLLTQQMAKSQQQGLQLEQHIEQQQQRKQQQEQQHTRLQQQITELSAKQQALQTVLEEQTEHGASSFLAELRVVPGFEIIVERALLGFTDLMPSAEAAANAVWALSSVAQPGSVATLVESGIYPAILNHIQWCPQGQNKHSKPSGNWLLAIDEAGCLYGENFAQSLPAGDSKLRQYQTLREISVQLPQLAAEQQAAAQQIQQLVKALQAEHAKLAENRLEVHDLAQQIAANKTRIGLYQEQQQQFIERSKVLLQQQQHLDLELQAQNEQLEALEMQLANQHKELAQGQVQADVTQQALEQAERAVQDAVRQAQQHQQKLHDLDLQAQRVRSDLALAQAKLTHLQDDIQSAGARIEQYRDEQSDCQEPLLELELRITELLTAHSEQQAQVEKLTEQQQSARDTLSDKQALLKNASSQQTQLQEQLQVLKLDEQGLLLKAQAALEPLNELGQTLKAVLDTLPDTADANKHQSRLSFISKTLNELGAVNLAAIDEFSEAQTRQQYLDGQLNDLTQALEMLEGAIRKIDRETKARFKQTFDQVNQDLSELFPKVFGGGSAYLELTSDDMLESGVTIMARPPGKKNSTIHLLSGGEKALTALSLVFSIFRLNPAPFCMLDEVDAPLDDANVGRFCRLVEEMSQSVQFIYISHNKVAMEMAGRLTGVTMAEPGVSRMVAVDIDQAVQMAQT</sequence>
<dbReference type="PIRSF" id="PIRSF005719">
    <property type="entry name" value="SMC"/>
    <property type="match status" value="1"/>
</dbReference>
<dbReference type="Gene3D" id="3.40.50.300">
    <property type="entry name" value="P-loop containing nucleotide triphosphate hydrolases"/>
    <property type="match status" value="2"/>
</dbReference>
<dbReference type="Proteomes" id="UP001595453">
    <property type="component" value="Unassembled WGS sequence"/>
</dbReference>
<keyword evidence="9" id="KW-1185">Reference proteome</keyword>
<keyword evidence="1 6" id="KW-0963">Cytoplasm</keyword>
<feature type="coiled-coil region" evidence="6">
    <location>
        <begin position="438"/>
        <end position="493"/>
    </location>
</feature>
<dbReference type="HAMAP" id="MF_01894">
    <property type="entry name" value="Smc_prok"/>
    <property type="match status" value="1"/>
</dbReference>
<dbReference type="Pfam" id="PF02463">
    <property type="entry name" value="SMC_N"/>
    <property type="match status" value="1"/>
</dbReference>
<name>A0ABV7CEH1_9GAMM</name>
<comment type="subcellular location">
    <subcellularLocation>
        <location evidence="6">Cytoplasm</location>
    </subcellularLocation>
</comment>
<evidence type="ECO:0000256" key="5">
    <source>
        <dbReference type="ARBA" id="ARBA00023125"/>
    </source>
</evidence>
<comment type="similarity">
    <text evidence="6">Belongs to the SMC family.</text>
</comment>
<comment type="domain">
    <text evidence="6">Contains large globular domains required for ATP hydrolysis at each terminus and a third globular domain forming a flexible hinge near the middle of the molecule. These domains are separated by coiled-coil structures.</text>
</comment>
<dbReference type="InterPro" id="IPR024704">
    <property type="entry name" value="SMC"/>
</dbReference>
<organism evidence="8 9">
    <name type="scientific">Pseudoalteromonas fenneropenaei</name>
    <dbReference type="NCBI Taxonomy" id="1737459"/>
    <lineage>
        <taxon>Bacteria</taxon>
        <taxon>Pseudomonadati</taxon>
        <taxon>Pseudomonadota</taxon>
        <taxon>Gammaproteobacteria</taxon>
        <taxon>Alteromonadales</taxon>
        <taxon>Pseudoalteromonadaceae</taxon>
        <taxon>Pseudoalteromonas</taxon>
    </lineage>
</organism>
<evidence type="ECO:0000256" key="4">
    <source>
        <dbReference type="ARBA" id="ARBA00023054"/>
    </source>
</evidence>
<dbReference type="InterPro" id="IPR011890">
    <property type="entry name" value="SMC_prok"/>
</dbReference>
<feature type="coiled-coil region" evidence="6">
    <location>
        <begin position="701"/>
        <end position="875"/>
    </location>
</feature>
<reference evidence="9" key="1">
    <citation type="journal article" date="2019" name="Int. J. Syst. Evol. Microbiol.">
        <title>The Global Catalogue of Microorganisms (GCM) 10K type strain sequencing project: providing services to taxonomists for standard genome sequencing and annotation.</title>
        <authorList>
            <consortium name="The Broad Institute Genomics Platform"/>
            <consortium name="The Broad Institute Genome Sequencing Center for Infectious Disease"/>
            <person name="Wu L."/>
            <person name="Ma J."/>
        </authorList>
    </citation>
    <scope>NUCLEOTIDE SEQUENCE [LARGE SCALE GENOMIC DNA]</scope>
    <source>
        <strain evidence="9">KCTC 42730</strain>
    </source>
</reference>
<feature type="coiled-coil region" evidence="6">
    <location>
        <begin position="300"/>
        <end position="334"/>
    </location>
</feature>
<comment type="caution">
    <text evidence="8">The sequence shown here is derived from an EMBL/GenBank/DDBJ whole genome shotgun (WGS) entry which is preliminary data.</text>
</comment>
<evidence type="ECO:0000313" key="8">
    <source>
        <dbReference type="EMBL" id="MFC3030918.1"/>
    </source>
</evidence>
<dbReference type="CDD" id="cd03278">
    <property type="entry name" value="ABC_SMC_barmotin"/>
    <property type="match status" value="2"/>
</dbReference>
<dbReference type="RefSeq" id="WP_377119586.1">
    <property type="nucleotide sequence ID" value="NZ_JBHRSD010000001.1"/>
</dbReference>